<keyword evidence="9" id="KW-1185">Reference proteome</keyword>
<reference evidence="8 9" key="1">
    <citation type="submission" date="2020-08" db="EMBL/GenBank/DDBJ databases">
        <title>Genome sequence of Hymenobacter qilianensis JCM 19763T.</title>
        <authorList>
            <person name="Hyun D.-W."/>
            <person name="Bae J.-W."/>
        </authorList>
    </citation>
    <scope>NUCLEOTIDE SEQUENCE [LARGE SCALE GENOMIC DNA]</scope>
    <source>
        <strain evidence="8 9">JCM 19763</strain>
    </source>
</reference>
<dbReference type="InterPro" id="IPR036059">
    <property type="entry name" value="TldD/PmbA_sf"/>
</dbReference>
<dbReference type="AlphaFoldDB" id="A0A7H0GZ14"/>
<evidence type="ECO:0000259" key="6">
    <source>
        <dbReference type="Pfam" id="PF19289"/>
    </source>
</evidence>
<evidence type="ECO:0000313" key="9">
    <source>
        <dbReference type="Proteomes" id="UP000516093"/>
    </source>
</evidence>
<dbReference type="EMBL" id="CP060784">
    <property type="protein sequence ID" value="QNP53530.1"/>
    <property type="molecule type" value="Genomic_DNA"/>
</dbReference>
<sequence length="550" mass="59250">MKRRDFVGLSALAAGAVFLPNFPGFGGTLVSPERLLESVMDAAVNKRLADAALNAAKSAGASYADVRIGRYLNQSIFTREKQVQNIASGESFGAGVRVLANGTWGFAATNTVTEAGLAKAAQLAVQIAKANSKVQKEQVKLAPVKGVGDVTWKTPIQQNAFQVPIAQKVDLLLAANAKALDNGANFVNSALFQINEQKYFASTDGSYIDQDVHRIWPTFDVTAIDRASGKFRTRQALSAPMGMGYEYMTPKAAGKIAGPAGTGLIGYKDSYDILEDAALAAKQAKEKITAKSVVPGKYDLVLDPNHLGLTIHESVGHPTELDRVLGYEANYAGTSFATLEWRAKKQPYGSKLVNIVADKLQPGSLGAVGYDDEGVKTKKWDIIKDGILVDYQKTRDQAAMVGQNESDGCSYGDSWSSVQFQRMPNISLQPGKTKLSVDEMIKNVDKGIYIAGRGSFSIDQQRYNSQFGGTVFYAINKGKIDGMLEDVAYQTNTLEFWNSCAAICDESDYRLFGSFFDGKGQPSQVSAVSHGSATTRFNGVNVINTARKIG</sequence>
<dbReference type="PANTHER" id="PTHR30624">
    <property type="entry name" value="UNCHARACTERIZED PROTEIN TLDD AND PMBA"/>
    <property type="match status" value="1"/>
</dbReference>
<dbReference type="InterPro" id="IPR035068">
    <property type="entry name" value="TldD/PmbA_N"/>
</dbReference>
<evidence type="ECO:0000259" key="5">
    <source>
        <dbReference type="Pfam" id="PF01523"/>
    </source>
</evidence>
<feature type="domain" description="Metalloprotease TldD/E C-terminal" evidence="6">
    <location>
        <begin position="295"/>
        <end position="542"/>
    </location>
</feature>
<dbReference type="SUPFAM" id="SSF111283">
    <property type="entry name" value="Putative modulator of DNA gyrase, PmbA/TldD"/>
    <property type="match status" value="1"/>
</dbReference>
<evidence type="ECO:0000256" key="4">
    <source>
        <dbReference type="ARBA" id="ARBA00023049"/>
    </source>
</evidence>
<protein>
    <submittedName>
        <fullName evidence="8">TldD/PmbA family protein</fullName>
    </submittedName>
</protein>
<evidence type="ECO:0000256" key="3">
    <source>
        <dbReference type="ARBA" id="ARBA00022801"/>
    </source>
</evidence>
<dbReference type="Proteomes" id="UP000516093">
    <property type="component" value="Chromosome"/>
</dbReference>
<dbReference type="GO" id="GO:0005829">
    <property type="term" value="C:cytosol"/>
    <property type="evidence" value="ECO:0007669"/>
    <property type="project" value="TreeGrafter"/>
</dbReference>
<dbReference type="Pfam" id="PF01523">
    <property type="entry name" value="PmbA_TldD_1st"/>
    <property type="match status" value="1"/>
</dbReference>
<dbReference type="Pfam" id="PF19290">
    <property type="entry name" value="PmbA_TldD_2nd"/>
    <property type="match status" value="1"/>
</dbReference>
<dbReference type="RefSeq" id="WP_187733743.1">
    <property type="nucleotide sequence ID" value="NZ_BMFN01000001.1"/>
</dbReference>
<dbReference type="PANTHER" id="PTHR30624:SF10">
    <property type="entry name" value="CONSERVED PROTEIN"/>
    <property type="match status" value="1"/>
</dbReference>
<dbReference type="KEGG" id="hqi:H9L05_08200"/>
<keyword evidence="3" id="KW-0378">Hydrolase</keyword>
<evidence type="ECO:0000256" key="2">
    <source>
        <dbReference type="ARBA" id="ARBA00022670"/>
    </source>
</evidence>
<name>A0A7H0GZ14_9BACT</name>
<dbReference type="InterPro" id="IPR045569">
    <property type="entry name" value="Metalloprtase-TldD/E_C"/>
</dbReference>
<dbReference type="InterPro" id="IPR002510">
    <property type="entry name" value="Metalloprtase-TldD/E_N"/>
</dbReference>
<dbReference type="InterPro" id="IPR045570">
    <property type="entry name" value="Metalloprtase-TldD/E_cen_dom"/>
</dbReference>
<keyword evidence="4" id="KW-0482">Metalloprotease</keyword>
<dbReference type="GO" id="GO:0006508">
    <property type="term" value="P:proteolysis"/>
    <property type="evidence" value="ECO:0007669"/>
    <property type="project" value="UniProtKB-KW"/>
</dbReference>
<feature type="domain" description="Metalloprotease TldD/E N-terminal" evidence="5">
    <location>
        <begin position="64"/>
        <end position="128"/>
    </location>
</feature>
<proteinExistence type="inferred from homology"/>
<feature type="domain" description="Metalloprotease TldD/E central" evidence="7">
    <location>
        <begin position="162"/>
        <end position="257"/>
    </location>
</feature>
<gene>
    <name evidence="8" type="ORF">H9L05_08200</name>
</gene>
<dbReference type="GO" id="GO:0008237">
    <property type="term" value="F:metallopeptidase activity"/>
    <property type="evidence" value="ECO:0007669"/>
    <property type="project" value="UniProtKB-KW"/>
</dbReference>
<evidence type="ECO:0000313" key="8">
    <source>
        <dbReference type="EMBL" id="QNP53530.1"/>
    </source>
</evidence>
<comment type="similarity">
    <text evidence="1">Belongs to the peptidase U62 family.</text>
</comment>
<dbReference type="InterPro" id="IPR051463">
    <property type="entry name" value="Peptidase_U62_metallo"/>
</dbReference>
<organism evidence="8 9">
    <name type="scientific">Hymenobacter qilianensis</name>
    <dbReference type="NCBI Taxonomy" id="1385715"/>
    <lineage>
        <taxon>Bacteria</taxon>
        <taxon>Pseudomonadati</taxon>
        <taxon>Bacteroidota</taxon>
        <taxon>Cytophagia</taxon>
        <taxon>Cytophagales</taxon>
        <taxon>Hymenobacteraceae</taxon>
        <taxon>Hymenobacter</taxon>
    </lineage>
</organism>
<dbReference type="FunFam" id="3.30.2290.10:FF:000003">
    <property type="entry name" value="Zinc-dependent protease, TldD/PmbA family"/>
    <property type="match status" value="1"/>
</dbReference>
<dbReference type="Pfam" id="PF19289">
    <property type="entry name" value="PmbA_TldD_3rd"/>
    <property type="match status" value="1"/>
</dbReference>
<accession>A0A7H0GZ14</accession>
<dbReference type="Gene3D" id="3.30.2290.10">
    <property type="entry name" value="PmbA/TldD superfamily"/>
    <property type="match status" value="1"/>
</dbReference>
<evidence type="ECO:0000256" key="1">
    <source>
        <dbReference type="ARBA" id="ARBA00005836"/>
    </source>
</evidence>
<keyword evidence="2" id="KW-0645">Protease</keyword>
<evidence type="ECO:0000259" key="7">
    <source>
        <dbReference type="Pfam" id="PF19290"/>
    </source>
</evidence>